<comment type="caution">
    <text evidence="1">The sequence shown here is derived from an EMBL/GenBank/DDBJ whole genome shotgun (WGS) entry which is preliminary data.</text>
</comment>
<dbReference type="EMBL" id="JACXAI010000002">
    <property type="protein sequence ID" value="MBD1379054.1"/>
    <property type="molecule type" value="Genomic_DNA"/>
</dbReference>
<name>A0A926RZH3_9BACI</name>
<keyword evidence="2" id="KW-1185">Reference proteome</keyword>
<gene>
    <name evidence="1" type="ORF">IC621_02320</name>
</gene>
<reference evidence="1" key="1">
    <citation type="submission" date="2020-09" db="EMBL/GenBank/DDBJ databases">
        <title>A novel bacterium of genus Bacillus, isolated from South China Sea.</title>
        <authorList>
            <person name="Huang H."/>
            <person name="Mo K."/>
            <person name="Hu Y."/>
        </authorList>
    </citation>
    <scope>NUCLEOTIDE SEQUENCE</scope>
    <source>
        <strain evidence="1">IB182487</strain>
    </source>
</reference>
<dbReference type="RefSeq" id="WP_191155326.1">
    <property type="nucleotide sequence ID" value="NZ_JACXAI010000002.1"/>
</dbReference>
<proteinExistence type="predicted"/>
<evidence type="ECO:0000313" key="1">
    <source>
        <dbReference type="EMBL" id="MBD1379054.1"/>
    </source>
</evidence>
<dbReference type="AlphaFoldDB" id="A0A926RZH3"/>
<sequence>MYKVREWYDSGFKIYSCNNEVSLKETMKKYRNSHLDIYINGKYILEVRTLLPKRLIDKLDFDYISKQKCPVLIEGTPV</sequence>
<protein>
    <submittedName>
        <fullName evidence="1">Uncharacterized protein</fullName>
    </submittedName>
</protein>
<evidence type="ECO:0000313" key="2">
    <source>
        <dbReference type="Proteomes" id="UP000626844"/>
    </source>
</evidence>
<dbReference type="Proteomes" id="UP000626844">
    <property type="component" value="Unassembled WGS sequence"/>
</dbReference>
<accession>A0A926RZH3</accession>
<organism evidence="1 2">
    <name type="scientific">Metabacillus arenae</name>
    <dbReference type="NCBI Taxonomy" id="2771434"/>
    <lineage>
        <taxon>Bacteria</taxon>
        <taxon>Bacillati</taxon>
        <taxon>Bacillota</taxon>
        <taxon>Bacilli</taxon>
        <taxon>Bacillales</taxon>
        <taxon>Bacillaceae</taxon>
        <taxon>Metabacillus</taxon>
    </lineage>
</organism>